<dbReference type="PANTHER" id="PTHR21310">
    <property type="entry name" value="AMINOGLYCOSIDE PHOSPHOTRANSFERASE-RELATED-RELATED"/>
    <property type="match status" value="1"/>
</dbReference>
<dbReference type="HOGENOM" id="CLU_361952_0_0_5"/>
<keyword evidence="2" id="KW-0418">Kinase</keyword>
<dbReference type="STRING" id="398580.Dshi_1990"/>
<dbReference type="RefSeq" id="WP_012178660.1">
    <property type="nucleotide sequence ID" value="NC_009952.1"/>
</dbReference>
<gene>
    <name evidence="2" type="ordered locus">Dshi_1990</name>
</gene>
<keyword evidence="3" id="KW-1185">Reference proteome</keyword>
<dbReference type="Pfam" id="PF01636">
    <property type="entry name" value="APH"/>
    <property type="match status" value="2"/>
</dbReference>
<dbReference type="GO" id="GO:0016301">
    <property type="term" value="F:kinase activity"/>
    <property type="evidence" value="ECO:0007669"/>
    <property type="project" value="UniProtKB-KW"/>
</dbReference>
<dbReference type="eggNOG" id="COG0510">
    <property type="taxonomic scope" value="Bacteria"/>
</dbReference>
<feature type="domain" description="Aminoglycoside phosphotransferase" evidence="1">
    <location>
        <begin position="140"/>
        <end position="350"/>
    </location>
</feature>
<name>A8LP47_DINSH</name>
<sequence length="747" mass="80611">MPQNDALIARDPGLPGLALLLDRSALEAGLGAPIAALGSLRYKPGTSCTRAVRLADGRHLWLKALTRDRHGQVLARGQDLAPQALRDRHVVAQSPAADRDIPGLKRLWPEQSRPAELARLLGDHPLSRAVLHPLSHRPTRRLVARLDAGGTRAFLKAYTRKAHAQALSGILLAATLGHGRVLAACAERGLIVSDWIDGRSLCPANDAALDPHAFRQAGAALATAHRAGLRTPFQATRFDAVRRLRALAKDIGRLLPEQRARANDLAERLVAALASVPEQYGLIHGDFSADQILVGAEDAITIIDWDRAAMGDQGSDLGSALARLEVQRLWHGLPEAAAKTATEALLAGYGDVRPLPASWSAQETAHLFLLLGEAFRHQLPDWPARTCALLDRVEAGLRTAPAPQVDPELPQLATLLDPQGAAQALAAHQSPTVVAPPKLRRHKPGRRALIDVTARDAAGDATDYLIKTRAKRADHATPAYHAALRAAGFTETGAGAFAVPEAWPGPPRLRAWSMRKVPGRTLTACLHPKAPVAPFRQAGRALAALHACHVEGVPRWTPEAEWDVLARALDHAANAHPGDAEALAGLRRAARIALDRVPKRPDVLLHRDFYPDQLLVEESRLWMIDLDLLAMGDRHVDVGNFLAHLDEQGLRDHGAVQVFDDHARAFLAGYQEAGTLDMASVRVLRDVSLARHLHICDRIASRKPCYPKLLAELSRWFDPGGAMGRAPHPACAMSVPRPGAAARTRAG</sequence>
<feature type="domain" description="Aminoglycoside phosphotransferase" evidence="1">
    <location>
        <begin position="514"/>
        <end position="656"/>
    </location>
</feature>
<evidence type="ECO:0000313" key="2">
    <source>
        <dbReference type="EMBL" id="ABV93729.1"/>
    </source>
</evidence>
<evidence type="ECO:0000259" key="1">
    <source>
        <dbReference type="Pfam" id="PF01636"/>
    </source>
</evidence>
<dbReference type="InterPro" id="IPR011009">
    <property type="entry name" value="Kinase-like_dom_sf"/>
</dbReference>
<protein>
    <submittedName>
        <fullName evidence="2">Protein kinase-like protein</fullName>
    </submittedName>
</protein>
<reference evidence="3" key="1">
    <citation type="journal article" date="2010" name="ISME J.">
        <title>The complete genome sequence of the algal symbiont Dinoroseobacter shibae: a hitchhiker's guide to life in the sea.</title>
        <authorList>
            <person name="Wagner-Dobler I."/>
            <person name="Ballhausen B."/>
            <person name="Berger M."/>
            <person name="Brinkhoff T."/>
            <person name="Buchholz I."/>
            <person name="Bunk B."/>
            <person name="Cypionka H."/>
            <person name="Daniel R."/>
            <person name="Drepper T."/>
            <person name="Gerdts G."/>
            <person name="Hahnke S."/>
            <person name="Han C."/>
            <person name="Jahn D."/>
            <person name="Kalhoefer D."/>
            <person name="Kiss H."/>
            <person name="Klenk H.P."/>
            <person name="Kyrpides N."/>
            <person name="Liebl W."/>
            <person name="Liesegang H."/>
            <person name="Meincke L."/>
            <person name="Pati A."/>
            <person name="Petersen J."/>
            <person name="Piekarski T."/>
            <person name="Pommerenke C."/>
            <person name="Pradella S."/>
            <person name="Pukall R."/>
            <person name="Rabus R."/>
            <person name="Stackebrandt E."/>
            <person name="Thole S."/>
            <person name="Thompson L."/>
            <person name="Tielen P."/>
            <person name="Tomasch J."/>
            <person name="von Jan M."/>
            <person name="Wanphrut N."/>
            <person name="Wichels A."/>
            <person name="Zech H."/>
            <person name="Simon M."/>
        </authorList>
    </citation>
    <scope>NUCLEOTIDE SEQUENCE [LARGE SCALE GENOMIC DNA]</scope>
    <source>
        <strain evidence="3">DSM 16493 / NCIMB 14021 / DFL 12</strain>
    </source>
</reference>
<dbReference type="eggNOG" id="COG2334">
    <property type="taxonomic scope" value="Bacteria"/>
</dbReference>
<dbReference type="Proteomes" id="UP000006833">
    <property type="component" value="Chromosome"/>
</dbReference>
<keyword evidence="2" id="KW-0808">Transferase</keyword>
<dbReference type="AlphaFoldDB" id="A8LP47"/>
<dbReference type="SUPFAM" id="SSF56112">
    <property type="entry name" value="Protein kinase-like (PK-like)"/>
    <property type="match status" value="2"/>
</dbReference>
<organism evidence="2 3">
    <name type="scientific">Dinoroseobacter shibae (strain DSM 16493 / NCIMB 14021 / DFL 12)</name>
    <dbReference type="NCBI Taxonomy" id="398580"/>
    <lineage>
        <taxon>Bacteria</taxon>
        <taxon>Pseudomonadati</taxon>
        <taxon>Pseudomonadota</taxon>
        <taxon>Alphaproteobacteria</taxon>
        <taxon>Rhodobacterales</taxon>
        <taxon>Roseobacteraceae</taxon>
        <taxon>Dinoroseobacter</taxon>
    </lineage>
</organism>
<dbReference type="EMBL" id="CP000830">
    <property type="protein sequence ID" value="ABV93729.1"/>
    <property type="molecule type" value="Genomic_DNA"/>
</dbReference>
<evidence type="ECO:0000313" key="3">
    <source>
        <dbReference type="Proteomes" id="UP000006833"/>
    </source>
</evidence>
<dbReference type="InterPro" id="IPR002575">
    <property type="entry name" value="Aminoglycoside_PTrfase"/>
</dbReference>
<dbReference type="Gene3D" id="3.90.1200.10">
    <property type="match status" value="2"/>
</dbReference>
<dbReference type="InterPro" id="IPR051678">
    <property type="entry name" value="AGP_Transferase"/>
</dbReference>
<proteinExistence type="predicted"/>
<accession>A8LP47</accession>
<dbReference type="KEGG" id="dsh:Dshi_1990"/>